<dbReference type="Proteomes" id="UP000183209">
    <property type="component" value="Unassembled WGS sequence"/>
</dbReference>
<dbReference type="OrthoDB" id="871343at2"/>
<dbReference type="PANTHER" id="PTHR12862">
    <property type="entry name" value="BADF TYPE ATPASE DOMAIN-CONTAINING PROTEIN"/>
    <property type="match status" value="1"/>
</dbReference>
<evidence type="ECO:0000313" key="2">
    <source>
        <dbReference type="EMBL" id="SFS62609.1"/>
    </source>
</evidence>
<dbReference type="EMBL" id="FPAG01000003">
    <property type="protein sequence ID" value="SFS62609.1"/>
    <property type="molecule type" value="Genomic_DNA"/>
</dbReference>
<sequence length="285" mass="32066">MILIADGGSTKCDWIAVDETGNTLFKTRTKGVNPALLSKKEVVERIAESPELSSHKAEVKKVFFYGAGCGMEKQQKGLAKAFKRFFVEAEVIDVKEDLAAAVYACTEEAGVVCILGTGSNCCYFDGKEIYTRMPSLGYTIMDDASGNFIGKQLLRAYYFKQMPEYLADKFRVEYDLDPTKVKKKLYKKANPNAYLASFAKFLFENIEEPFFQALLKEAALSFLKSHLMLFREELLTKPAHFVGSIAYYAKDQITEVLKEHGIQTGKFVRRPIDGLVRYHTSKVAS</sequence>
<dbReference type="Pfam" id="PF01869">
    <property type="entry name" value="BcrAD_BadFG"/>
    <property type="match status" value="1"/>
</dbReference>
<accession>A0A1I6RD04</accession>
<dbReference type="InterPro" id="IPR039758">
    <property type="entry name" value="NAGK-like"/>
</dbReference>
<dbReference type="Gene3D" id="1.10.720.160">
    <property type="match status" value="1"/>
</dbReference>
<gene>
    <name evidence="2" type="ORF">SAMN04487906_1015</name>
</gene>
<dbReference type="PANTHER" id="PTHR12862:SF0">
    <property type="entry name" value="N-ACETYL-D-GLUCOSAMINE KINASE"/>
    <property type="match status" value="1"/>
</dbReference>
<dbReference type="Gene3D" id="3.30.420.40">
    <property type="match status" value="2"/>
</dbReference>
<evidence type="ECO:0000313" key="3">
    <source>
        <dbReference type="Proteomes" id="UP000183209"/>
    </source>
</evidence>
<evidence type="ECO:0000259" key="1">
    <source>
        <dbReference type="Pfam" id="PF01869"/>
    </source>
</evidence>
<proteinExistence type="predicted"/>
<dbReference type="AlphaFoldDB" id="A0A1I6RD04"/>
<dbReference type="CDD" id="cd24079">
    <property type="entry name" value="ASKHA_NBD_PG1100-like"/>
    <property type="match status" value="1"/>
</dbReference>
<feature type="domain" description="ATPase BadF/BadG/BcrA/BcrD type" evidence="1">
    <location>
        <begin position="6"/>
        <end position="220"/>
    </location>
</feature>
<dbReference type="GO" id="GO:0045127">
    <property type="term" value="F:N-acetylglucosamine kinase activity"/>
    <property type="evidence" value="ECO:0007669"/>
    <property type="project" value="InterPro"/>
</dbReference>
<organism evidence="2 3">
    <name type="scientific">Zhouia amylolytica</name>
    <dbReference type="NCBI Taxonomy" id="376730"/>
    <lineage>
        <taxon>Bacteria</taxon>
        <taxon>Pseudomonadati</taxon>
        <taxon>Bacteroidota</taxon>
        <taxon>Flavobacteriia</taxon>
        <taxon>Flavobacteriales</taxon>
        <taxon>Flavobacteriaceae</taxon>
        <taxon>Zhouia</taxon>
    </lineage>
</organism>
<protein>
    <submittedName>
        <fullName evidence="2">BadF-type ATPase</fullName>
    </submittedName>
</protein>
<dbReference type="RefSeq" id="WP_038266533.1">
    <property type="nucleotide sequence ID" value="NZ_FPAG01000003.1"/>
</dbReference>
<dbReference type="SUPFAM" id="SSF53067">
    <property type="entry name" value="Actin-like ATPase domain"/>
    <property type="match status" value="2"/>
</dbReference>
<dbReference type="InterPro" id="IPR043129">
    <property type="entry name" value="ATPase_NBD"/>
</dbReference>
<dbReference type="InterPro" id="IPR002731">
    <property type="entry name" value="ATPase_BadF"/>
</dbReference>
<name>A0A1I6RD04_9FLAO</name>
<reference evidence="2 3" key="1">
    <citation type="submission" date="2016-10" db="EMBL/GenBank/DDBJ databases">
        <authorList>
            <person name="de Groot N.N."/>
        </authorList>
    </citation>
    <scope>NUCLEOTIDE SEQUENCE [LARGE SCALE GENOMIC DNA]</scope>
    <source>
        <strain evidence="2 3">CGMCC 1.6114</strain>
    </source>
</reference>